<dbReference type="EMBL" id="LBVO01000028">
    <property type="protein sequence ID" value="KKQ89349.1"/>
    <property type="molecule type" value="Genomic_DNA"/>
</dbReference>
<comment type="caution">
    <text evidence="2">The sequence shown here is derived from an EMBL/GenBank/DDBJ whole genome shotgun (WGS) entry which is preliminary data.</text>
</comment>
<proteinExistence type="predicted"/>
<sequence>MLNFKFLILFPPLKSRIALFISSAVERLVARYLLKIRNSRKGTLWLALSASRARLREAREAHLLENGRFRPQIAGIHLPKLAGRHSDPPSAVEPGQPGR</sequence>
<evidence type="ECO:0000313" key="2">
    <source>
        <dbReference type="EMBL" id="KKQ89349.1"/>
    </source>
</evidence>
<name>A0A0G0NU03_9BACT</name>
<dbReference type="Proteomes" id="UP000033934">
    <property type="component" value="Unassembled WGS sequence"/>
</dbReference>
<feature type="region of interest" description="Disordered" evidence="1">
    <location>
        <begin position="80"/>
        <end position="99"/>
    </location>
</feature>
<gene>
    <name evidence="2" type="ORF">UT11_C0028G0009</name>
</gene>
<protein>
    <submittedName>
        <fullName evidence="2">Uncharacterized protein</fullName>
    </submittedName>
</protein>
<evidence type="ECO:0000313" key="3">
    <source>
        <dbReference type="Proteomes" id="UP000033934"/>
    </source>
</evidence>
<reference evidence="2 3" key="1">
    <citation type="journal article" date="2015" name="Nature">
        <title>rRNA introns, odd ribosomes, and small enigmatic genomes across a large radiation of phyla.</title>
        <authorList>
            <person name="Brown C.T."/>
            <person name="Hug L.A."/>
            <person name="Thomas B.C."/>
            <person name="Sharon I."/>
            <person name="Castelle C.J."/>
            <person name="Singh A."/>
            <person name="Wilkins M.J."/>
            <person name="Williams K.H."/>
            <person name="Banfield J.F."/>
        </authorList>
    </citation>
    <scope>NUCLEOTIDE SEQUENCE [LARGE SCALE GENOMIC DNA]</scope>
</reference>
<accession>A0A0G0NU03</accession>
<dbReference type="AlphaFoldDB" id="A0A0G0NU03"/>
<organism evidence="2 3">
    <name type="scientific">Berkelbacteria bacterium GW2011_GWA2_38_9</name>
    <dbReference type="NCBI Taxonomy" id="1618334"/>
    <lineage>
        <taxon>Bacteria</taxon>
        <taxon>Candidatus Berkelbacteria</taxon>
    </lineage>
</organism>
<evidence type="ECO:0000256" key="1">
    <source>
        <dbReference type="SAM" id="MobiDB-lite"/>
    </source>
</evidence>